<dbReference type="AlphaFoldDB" id="A0A141SD15"/>
<dbReference type="InterPro" id="IPR022552">
    <property type="entry name" value="UPF_Ycf55"/>
</dbReference>
<geneLocation type="plastid" evidence="1"/>
<gene>
    <name evidence="1" type="primary">ycf55</name>
    <name evidence="1" type="ORF">Sdur_137</name>
</gene>
<organism evidence="1">
    <name type="scientific">Sporolithon durum</name>
    <dbReference type="NCBI Taxonomy" id="48970"/>
    <lineage>
        <taxon>Eukaryota</taxon>
        <taxon>Rhodophyta</taxon>
        <taxon>Florideophyceae</taxon>
        <taxon>Corallinophycidae</taxon>
        <taxon>Sporolithales</taxon>
        <taxon>Sporolithaceae</taxon>
        <taxon>Sporolithon</taxon>
    </lineage>
</organism>
<accession>A0A141SD15</accession>
<protein>
    <submittedName>
        <fullName evidence="1">Uncharacterized protein</fullName>
    </submittedName>
</protein>
<name>A0A141SD15_9FLOR</name>
<reference evidence="1" key="1">
    <citation type="submission" date="2015-07" db="EMBL/GenBank/DDBJ databases">
        <title>Reconstructing the complex evolutionary history of mobile plasmids in red algal genomes.</title>
        <authorList>
            <person name="Lee J."/>
            <person name="Kim K.M."/>
            <person name="Yang E.C."/>
            <person name="Miller K.A."/>
            <person name="Boo S.M."/>
            <person name="Bhattacharya D."/>
            <person name="Yoon H.S."/>
        </authorList>
    </citation>
    <scope>NUCLEOTIDE SEQUENCE</scope>
</reference>
<dbReference type="RefSeq" id="YP_009243941.1">
    <property type="nucleotide sequence ID" value="NC_029857.1"/>
</dbReference>
<sequence length="322" mass="38536">MNRYWPNEQSLELNLAVANLFVQTYDKLSIEISNYTEKQIPIDIIDKYKRKELFIYILIEIEILILDIIEIDVTLEEIKKISHKLLYDLINKIVKKFFTRIKYYEQNKHINYHNNYIKLLFSEQKCLIEKLLVYLTFGSNCINHNIFPFYYMETPKEHVIILLENFIIQTSNLIIFNLIDNIKSLPETSRFLIINNLCDIKEISIRSVSIFRNNLINDNWLNYYFNYPKNIYSSKYSVWLLSSKGLINKYIYMDRSLNYLELSHMQLFCILFLELQDLIVPKIQNCIIIIGKLIIYVLINILSKSLKICFKSIIGFIKNIEN</sequence>
<evidence type="ECO:0000313" key="1">
    <source>
        <dbReference type="EMBL" id="AMK96183.1"/>
    </source>
</evidence>
<proteinExistence type="predicted"/>
<dbReference type="Pfam" id="PF12452">
    <property type="entry name" value="DUF3685"/>
    <property type="match status" value="1"/>
</dbReference>
<keyword evidence="1" id="KW-0934">Plastid</keyword>
<dbReference type="InterPro" id="IPR017077">
    <property type="entry name" value="Uncharacterised_Ycf55_algae"/>
</dbReference>
<dbReference type="PIRSF" id="PIRSF036962">
    <property type="entry name" value="UCP036962_SignTr_Ycf55"/>
    <property type="match status" value="1"/>
</dbReference>
<dbReference type="GeneID" id="27215640"/>
<dbReference type="EMBL" id="KT266785">
    <property type="protein sequence ID" value="AMK96183.1"/>
    <property type="molecule type" value="Genomic_DNA"/>
</dbReference>